<dbReference type="PANTHER" id="PTHR37953">
    <property type="entry name" value="UPF0127 PROTEIN MJ1496"/>
    <property type="match status" value="1"/>
</dbReference>
<dbReference type="STRING" id="1797298.A2988_02900"/>
<dbReference type="Pfam" id="PF02643">
    <property type="entry name" value="DUF192"/>
    <property type="match status" value="1"/>
</dbReference>
<dbReference type="EMBL" id="MEYS01000001">
    <property type="protein sequence ID" value="OGD34447.1"/>
    <property type="molecule type" value="Genomic_DNA"/>
</dbReference>
<dbReference type="InterPro" id="IPR038695">
    <property type="entry name" value="Saro_0823-like_sf"/>
</dbReference>
<comment type="caution">
    <text evidence="2">The sequence shown here is derived from an EMBL/GenBank/DDBJ whole genome shotgun (WGS) entry which is preliminary data.</text>
</comment>
<accession>A0A1F5BV13</accession>
<evidence type="ECO:0000313" key="2">
    <source>
        <dbReference type="EMBL" id="OGD34447.1"/>
    </source>
</evidence>
<evidence type="ECO:0000313" key="3">
    <source>
        <dbReference type="Proteomes" id="UP000176650"/>
    </source>
</evidence>
<dbReference type="AlphaFoldDB" id="A0A1F5BV13"/>
<keyword evidence="1" id="KW-0812">Transmembrane</keyword>
<gene>
    <name evidence="2" type="ORF">A2988_02900</name>
</gene>
<dbReference type="PANTHER" id="PTHR37953:SF1">
    <property type="entry name" value="UPF0127 PROTEIN MJ1496"/>
    <property type="match status" value="1"/>
</dbReference>
<organism evidence="2 3">
    <name type="scientific">Candidatus Azambacteria bacterium RIFCSPLOWO2_01_FULL_46_25</name>
    <dbReference type="NCBI Taxonomy" id="1797298"/>
    <lineage>
        <taxon>Bacteria</taxon>
        <taxon>Candidatus Azamiibacteriota</taxon>
    </lineage>
</organism>
<sequence>MTGNNQAVKHFLLLFLFLGVSMLVFLYVAKGKIEAETATVAVVQREARRSAQFTDDSLVRVSIGAASVSAEVAESDAKKALGLGNREKLAGGTGMLFVFKEPGVYRFWNRNMRFPIDIIWIRDGTVVDLWEHLPEYAAEKDFTVTPKAAANFILEVPDGFIREYAMHVGDKATYEPEKN</sequence>
<keyword evidence="1" id="KW-1133">Transmembrane helix</keyword>
<dbReference type="Proteomes" id="UP000176650">
    <property type="component" value="Unassembled WGS sequence"/>
</dbReference>
<dbReference type="InterPro" id="IPR003795">
    <property type="entry name" value="DUF192"/>
</dbReference>
<protein>
    <recommendedName>
        <fullName evidence="4">DUF192 domain-containing protein</fullName>
    </recommendedName>
</protein>
<evidence type="ECO:0008006" key="4">
    <source>
        <dbReference type="Google" id="ProtNLM"/>
    </source>
</evidence>
<proteinExistence type="predicted"/>
<evidence type="ECO:0000256" key="1">
    <source>
        <dbReference type="SAM" id="Phobius"/>
    </source>
</evidence>
<feature type="transmembrane region" description="Helical" evidence="1">
    <location>
        <begin position="12"/>
        <end position="29"/>
    </location>
</feature>
<keyword evidence="1" id="KW-0472">Membrane</keyword>
<reference evidence="2 3" key="1">
    <citation type="journal article" date="2016" name="Nat. Commun.">
        <title>Thousands of microbial genomes shed light on interconnected biogeochemical processes in an aquifer system.</title>
        <authorList>
            <person name="Anantharaman K."/>
            <person name="Brown C.T."/>
            <person name="Hug L.A."/>
            <person name="Sharon I."/>
            <person name="Castelle C.J."/>
            <person name="Probst A.J."/>
            <person name="Thomas B.C."/>
            <person name="Singh A."/>
            <person name="Wilkins M.J."/>
            <person name="Karaoz U."/>
            <person name="Brodie E.L."/>
            <person name="Williams K.H."/>
            <person name="Hubbard S.S."/>
            <person name="Banfield J.F."/>
        </authorList>
    </citation>
    <scope>NUCLEOTIDE SEQUENCE [LARGE SCALE GENOMIC DNA]</scope>
</reference>
<name>A0A1F5BV13_9BACT</name>
<dbReference type="Gene3D" id="2.60.120.1140">
    <property type="entry name" value="Protein of unknown function DUF192"/>
    <property type="match status" value="1"/>
</dbReference>